<feature type="chain" id="PRO_5009527384" evidence="2">
    <location>
        <begin position="28"/>
        <end position="289"/>
    </location>
</feature>
<keyword evidence="1" id="KW-0472">Membrane</keyword>
<reference evidence="3 4" key="1">
    <citation type="journal article" date="2016" name="Nat. Commun.">
        <title>Thousands of microbial genomes shed light on interconnected biogeochemical processes in an aquifer system.</title>
        <authorList>
            <person name="Anantharaman K."/>
            <person name="Brown C.T."/>
            <person name="Hug L.A."/>
            <person name="Sharon I."/>
            <person name="Castelle C.J."/>
            <person name="Probst A.J."/>
            <person name="Thomas B.C."/>
            <person name="Singh A."/>
            <person name="Wilkins M.J."/>
            <person name="Karaoz U."/>
            <person name="Brodie E.L."/>
            <person name="Williams K.H."/>
            <person name="Hubbard S.S."/>
            <person name="Banfield J.F."/>
        </authorList>
    </citation>
    <scope>NUCLEOTIDE SEQUENCE [LARGE SCALE GENOMIC DNA]</scope>
</reference>
<accession>A0A1F6WXZ3</accession>
<dbReference type="AlphaFoldDB" id="A0A1F6WXZ3"/>
<feature type="transmembrane region" description="Helical" evidence="1">
    <location>
        <begin position="36"/>
        <end position="56"/>
    </location>
</feature>
<keyword evidence="1" id="KW-0812">Transmembrane</keyword>
<feature type="transmembrane region" description="Helical" evidence="1">
    <location>
        <begin position="107"/>
        <end position="126"/>
    </location>
</feature>
<feature type="transmembrane region" description="Helical" evidence="1">
    <location>
        <begin position="138"/>
        <end position="157"/>
    </location>
</feature>
<protein>
    <submittedName>
        <fullName evidence="3">Uncharacterized protein</fullName>
    </submittedName>
</protein>
<dbReference type="Proteomes" id="UP000177001">
    <property type="component" value="Unassembled WGS sequence"/>
</dbReference>
<sequence>MIYFKNSWWRLLNFLTLSLFFPLVASANEEYPAVFALFYWGPILLYVLAVFGLWWLTSSIAKKNGKSPNQNTYLWKLLFAFLVIVIVASVILLASVGSIGFFGDFTWMYPLIIGFVFVCYTIRYGIKRPAVKFFNNYFIASYVVVSLIVGGILLYTLSIEALAMSGNLCEVIPAGMIRVRGDDARSHCFEKRVLTAGDAKGCVSITNSSGRDECYIGIAFQKRDVSLCRSITSNLRRQDCSVSVLTEQAKESNDVSICDRIIEESDFEKRNALWVQVCREKVIESNQTP</sequence>
<dbReference type="EMBL" id="MFUR01000011">
    <property type="protein sequence ID" value="OGI86766.1"/>
    <property type="molecule type" value="Genomic_DNA"/>
</dbReference>
<gene>
    <name evidence="3" type="ORF">A3A91_02055</name>
</gene>
<proteinExistence type="predicted"/>
<evidence type="ECO:0000313" key="4">
    <source>
        <dbReference type="Proteomes" id="UP000177001"/>
    </source>
</evidence>
<evidence type="ECO:0000256" key="1">
    <source>
        <dbReference type="SAM" id="Phobius"/>
    </source>
</evidence>
<keyword evidence="1" id="KW-1133">Transmembrane helix</keyword>
<evidence type="ECO:0000256" key="2">
    <source>
        <dbReference type="SAM" id="SignalP"/>
    </source>
</evidence>
<name>A0A1F6WXZ3_9BACT</name>
<evidence type="ECO:0000313" key="3">
    <source>
        <dbReference type="EMBL" id="OGI86766.1"/>
    </source>
</evidence>
<feature type="transmembrane region" description="Helical" evidence="1">
    <location>
        <begin position="77"/>
        <end position="101"/>
    </location>
</feature>
<feature type="signal peptide" evidence="2">
    <location>
        <begin position="1"/>
        <end position="27"/>
    </location>
</feature>
<comment type="caution">
    <text evidence="3">The sequence shown here is derived from an EMBL/GenBank/DDBJ whole genome shotgun (WGS) entry which is preliminary data.</text>
</comment>
<organism evidence="3 4">
    <name type="scientific">Candidatus Nomurabacteria bacterium RIFCSPLOWO2_01_FULL_36_16</name>
    <dbReference type="NCBI Taxonomy" id="1801767"/>
    <lineage>
        <taxon>Bacteria</taxon>
        <taxon>Candidatus Nomuraibacteriota</taxon>
    </lineage>
</organism>
<keyword evidence="2" id="KW-0732">Signal</keyword>